<dbReference type="EMBL" id="CAOQHR010000012">
    <property type="protein sequence ID" value="CAI6342004.1"/>
    <property type="molecule type" value="Genomic_DNA"/>
</dbReference>
<comment type="caution">
    <text evidence="2">The sequence shown here is derived from an EMBL/GenBank/DDBJ whole genome shotgun (WGS) entry which is preliminary data.</text>
</comment>
<dbReference type="Proteomes" id="UP001152607">
    <property type="component" value="Unassembled WGS sequence"/>
</dbReference>
<reference evidence="2" key="1">
    <citation type="submission" date="2023-01" db="EMBL/GenBank/DDBJ databases">
        <authorList>
            <person name="Van Ghelder C."/>
            <person name="Rancurel C."/>
        </authorList>
    </citation>
    <scope>NUCLEOTIDE SEQUENCE</scope>
    <source>
        <strain evidence="2">CNCM I-4278</strain>
    </source>
</reference>
<feature type="region of interest" description="Disordered" evidence="1">
    <location>
        <begin position="1"/>
        <end position="31"/>
    </location>
</feature>
<sequence length="66" mass="7015">MSEPTLPNPGNRGERGNSNSDGGGSAFDSAVKELEASLRDPIGFGVNLREVGLPRSSNNRYALIRL</sequence>
<name>A0A9W4XRW9_9PLEO</name>
<accession>A0A9W4XRW9</accession>
<gene>
    <name evidence="2" type="ORF">PDIGIT_LOCUS15205</name>
</gene>
<evidence type="ECO:0000313" key="3">
    <source>
        <dbReference type="Proteomes" id="UP001152607"/>
    </source>
</evidence>
<evidence type="ECO:0000256" key="1">
    <source>
        <dbReference type="SAM" id="MobiDB-lite"/>
    </source>
</evidence>
<proteinExistence type="predicted"/>
<evidence type="ECO:0000313" key="2">
    <source>
        <dbReference type="EMBL" id="CAI6342004.1"/>
    </source>
</evidence>
<keyword evidence="3" id="KW-1185">Reference proteome</keyword>
<protein>
    <submittedName>
        <fullName evidence="2">Uncharacterized protein</fullName>
    </submittedName>
</protein>
<organism evidence="2 3">
    <name type="scientific">Periconia digitata</name>
    <dbReference type="NCBI Taxonomy" id="1303443"/>
    <lineage>
        <taxon>Eukaryota</taxon>
        <taxon>Fungi</taxon>
        <taxon>Dikarya</taxon>
        <taxon>Ascomycota</taxon>
        <taxon>Pezizomycotina</taxon>
        <taxon>Dothideomycetes</taxon>
        <taxon>Pleosporomycetidae</taxon>
        <taxon>Pleosporales</taxon>
        <taxon>Massarineae</taxon>
        <taxon>Periconiaceae</taxon>
        <taxon>Periconia</taxon>
    </lineage>
</organism>
<dbReference type="AlphaFoldDB" id="A0A9W4XRW9"/>